<name>A0ABV7L580_9PROT</name>
<dbReference type="PANTHER" id="PTHR43004:SF19">
    <property type="entry name" value="BINDING MONOOXYGENASE, PUTATIVE (JCVI)-RELATED"/>
    <property type="match status" value="1"/>
</dbReference>
<evidence type="ECO:0000256" key="1">
    <source>
        <dbReference type="ARBA" id="ARBA00001974"/>
    </source>
</evidence>
<proteinExistence type="predicted"/>
<keyword evidence="6" id="KW-1185">Reference proteome</keyword>
<dbReference type="EMBL" id="JBHRTR010000034">
    <property type="protein sequence ID" value="MFC3229515.1"/>
    <property type="molecule type" value="Genomic_DNA"/>
</dbReference>
<dbReference type="PRINTS" id="PR00420">
    <property type="entry name" value="RNGMNOXGNASE"/>
</dbReference>
<dbReference type="Proteomes" id="UP001595528">
    <property type="component" value="Unassembled WGS sequence"/>
</dbReference>
<gene>
    <name evidence="5" type="ORF">ACFOGJ_19865</name>
</gene>
<dbReference type="Gene3D" id="3.50.50.60">
    <property type="entry name" value="FAD/NAD(P)-binding domain"/>
    <property type="match status" value="2"/>
</dbReference>
<comment type="cofactor">
    <cofactor evidence="1">
        <name>FAD</name>
        <dbReference type="ChEBI" id="CHEBI:57692"/>
    </cofactor>
</comment>
<protein>
    <submittedName>
        <fullName evidence="5">FAD-dependent oxidoreductase</fullName>
    </submittedName>
</protein>
<dbReference type="InterPro" id="IPR050641">
    <property type="entry name" value="RIFMO-like"/>
</dbReference>
<keyword evidence="2" id="KW-0285">Flavoprotein</keyword>
<dbReference type="InterPro" id="IPR036188">
    <property type="entry name" value="FAD/NAD-bd_sf"/>
</dbReference>
<evidence type="ECO:0000313" key="5">
    <source>
        <dbReference type="EMBL" id="MFC3229515.1"/>
    </source>
</evidence>
<comment type="caution">
    <text evidence="5">The sequence shown here is derived from an EMBL/GenBank/DDBJ whole genome shotgun (WGS) entry which is preliminary data.</text>
</comment>
<dbReference type="Pfam" id="PF01494">
    <property type="entry name" value="FAD_binding_3"/>
    <property type="match status" value="1"/>
</dbReference>
<evidence type="ECO:0000259" key="4">
    <source>
        <dbReference type="Pfam" id="PF01494"/>
    </source>
</evidence>
<evidence type="ECO:0000256" key="2">
    <source>
        <dbReference type="ARBA" id="ARBA00022630"/>
    </source>
</evidence>
<keyword evidence="3" id="KW-0274">FAD</keyword>
<dbReference type="RefSeq" id="WP_379903799.1">
    <property type="nucleotide sequence ID" value="NZ_JBHRTR010000034.1"/>
</dbReference>
<reference evidence="6" key="1">
    <citation type="journal article" date="2019" name="Int. J. Syst. Evol. Microbiol.">
        <title>The Global Catalogue of Microorganisms (GCM) 10K type strain sequencing project: providing services to taxonomists for standard genome sequencing and annotation.</title>
        <authorList>
            <consortium name="The Broad Institute Genomics Platform"/>
            <consortium name="The Broad Institute Genome Sequencing Center for Infectious Disease"/>
            <person name="Wu L."/>
            <person name="Ma J."/>
        </authorList>
    </citation>
    <scope>NUCLEOTIDE SEQUENCE [LARGE SCALE GENOMIC DNA]</scope>
    <source>
        <strain evidence="6">KCTC 42964</strain>
    </source>
</reference>
<accession>A0ABV7L580</accession>
<sequence length="368" mass="40074">MNGTTLIAGAGPTGLAAGLALTRLGCPVRIVDRGPPTPLTESRALAVNPRSLELLEPSGVTGQLMAEGHRITRMHLHRWHSGRTRLVQEVPFGDLPHRFPFMLAIPQGRVEAVLEAALADQGVTVERGTELSGLAGPGRPRATLHGPHGAVEVHPEALLAADGAHSTARHALGLDFPGYRYEADWQLADYRLETDLAPDAGHVVLRPDGFLFMMRFGDGLWRAMSTSRDLDAILPEGCRIEAEQWRSSFRISHRVVEHFQVGQVYLAGDAAHLHSPLGARGMNLGIEDATVFAHLATGGRLAQYHMRRRKVDRAVVRQIDLLTRIATGASPLWRPVRDLLLPSLLGLKPVQRLARRRATGLSPSGGWD</sequence>
<feature type="domain" description="FAD-binding" evidence="4">
    <location>
        <begin position="5"/>
        <end position="318"/>
    </location>
</feature>
<evidence type="ECO:0000313" key="6">
    <source>
        <dbReference type="Proteomes" id="UP001595528"/>
    </source>
</evidence>
<evidence type="ECO:0000256" key="3">
    <source>
        <dbReference type="ARBA" id="ARBA00022827"/>
    </source>
</evidence>
<organism evidence="5 6">
    <name type="scientific">Marinibaculum pumilum</name>
    <dbReference type="NCBI Taxonomy" id="1766165"/>
    <lineage>
        <taxon>Bacteria</taxon>
        <taxon>Pseudomonadati</taxon>
        <taxon>Pseudomonadota</taxon>
        <taxon>Alphaproteobacteria</taxon>
        <taxon>Rhodospirillales</taxon>
        <taxon>Rhodospirillaceae</taxon>
        <taxon>Marinibaculum</taxon>
    </lineage>
</organism>
<dbReference type="SUPFAM" id="SSF51905">
    <property type="entry name" value="FAD/NAD(P)-binding domain"/>
    <property type="match status" value="1"/>
</dbReference>
<dbReference type="InterPro" id="IPR002938">
    <property type="entry name" value="FAD-bd"/>
</dbReference>
<dbReference type="PANTHER" id="PTHR43004">
    <property type="entry name" value="TRK SYSTEM POTASSIUM UPTAKE PROTEIN"/>
    <property type="match status" value="1"/>
</dbReference>